<dbReference type="EMBL" id="LQOV01000030">
    <property type="protein sequence ID" value="ORV49637.1"/>
    <property type="molecule type" value="Genomic_DNA"/>
</dbReference>
<comment type="caution">
    <text evidence="8">The sequence shown here is derived from an EMBL/GenBank/DDBJ whole genome shotgun (WGS) entry which is preliminary data.</text>
</comment>
<reference evidence="8 9" key="1">
    <citation type="submission" date="2016-01" db="EMBL/GenBank/DDBJ databases">
        <title>The new phylogeny of the genus Mycobacterium.</title>
        <authorList>
            <person name="Tarcisio F."/>
            <person name="Conor M."/>
            <person name="Antonella G."/>
            <person name="Elisabetta G."/>
            <person name="Giulia F.S."/>
            <person name="Sara T."/>
            <person name="Anna F."/>
            <person name="Clotilde B."/>
            <person name="Roberto B."/>
            <person name="Veronica D.S."/>
            <person name="Fabio R."/>
            <person name="Monica P."/>
            <person name="Olivier J."/>
            <person name="Enrico T."/>
            <person name="Nicola S."/>
        </authorList>
    </citation>
    <scope>NUCLEOTIDE SEQUENCE [LARGE SCALE GENOMIC DNA]</scope>
    <source>
        <strain evidence="8 9">DSM 44852</strain>
    </source>
</reference>
<dbReference type="InterPro" id="IPR007140">
    <property type="entry name" value="DUF350"/>
</dbReference>
<keyword evidence="5 7" id="KW-1133">Transmembrane helix</keyword>
<dbReference type="OrthoDB" id="5191770at2"/>
<sequence>MTTNIVALNSGYWDHGYWAVLGRGAGAIILYAIVGLVLMLVGFYAIDLTTPGPLRKMVNVGKPNAIIVSAAGMVSMALIVVLAIYSSSGKLAEGLVGSAVFGLVGIIAQVVMMRIATMVIGIDMDNLFNADEFNYEALMVAASQVALGVVVAVAIL</sequence>
<evidence type="ECO:0008006" key="10">
    <source>
        <dbReference type="Google" id="ProtNLM"/>
    </source>
</evidence>
<proteinExistence type="inferred from homology"/>
<dbReference type="Pfam" id="PF03994">
    <property type="entry name" value="DUF350"/>
    <property type="match status" value="1"/>
</dbReference>
<feature type="transmembrane region" description="Helical" evidence="7">
    <location>
        <begin position="133"/>
        <end position="155"/>
    </location>
</feature>
<evidence type="ECO:0000313" key="8">
    <source>
        <dbReference type="EMBL" id="ORV49637.1"/>
    </source>
</evidence>
<protein>
    <recommendedName>
        <fullName evidence="10">DUF350 domain-containing protein</fullName>
    </recommendedName>
</protein>
<evidence type="ECO:0000256" key="2">
    <source>
        <dbReference type="ARBA" id="ARBA00005779"/>
    </source>
</evidence>
<gene>
    <name evidence="8" type="ORF">AWC05_01675</name>
</gene>
<keyword evidence="6 7" id="KW-0472">Membrane</keyword>
<name>A0A1X1TYJ6_MYCFL</name>
<keyword evidence="3" id="KW-1003">Cell membrane</keyword>
<evidence type="ECO:0000313" key="9">
    <source>
        <dbReference type="Proteomes" id="UP000193010"/>
    </source>
</evidence>
<evidence type="ECO:0000256" key="5">
    <source>
        <dbReference type="ARBA" id="ARBA00022989"/>
    </source>
</evidence>
<organism evidence="8 9">
    <name type="scientific">Mycobacterium florentinum</name>
    <dbReference type="NCBI Taxonomy" id="292462"/>
    <lineage>
        <taxon>Bacteria</taxon>
        <taxon>Bacillati</taxon>
        <taxon>Actinomycetota</taxon>
        <taxon>Actinomycetes</taxon>
        <taxon>Mycobacteriales</taxon>
        <taxon>Mycobacteriaceae</taxon>
        <taxon>Mycobacterium</taxon>
        <taxon>Mycobacterium simiae complex</taxon>
    </lineage>
</organism>
<evidence type="ECO:0000256" key="1">
    <source>
        <dbReference type="ARBA" id="ARBA00004651"/>
    </source>
</evidence>
<dbReference type="AlphaFoldDB" id="A0A1X1TYJ6"/>
<dbReference type="STRING" id="292462.AWC05_01675"/>
<feature type="transmembrane region" description="Helical" evidence="7">
    <location>
        <begin position="91"/>
        <end position="112"/>
    </location>
</feature>
<comment type="similarity">
    <text evidence="2">Belongs to the UPF0719 family.</text>
</comment>
<dbReference type="GO" id="GO:0005886">
    <property type="term" value="C:plasma membrane"/>
    <property type="evidence" value="ECO:0007669"/>
    <property type="project" value="UniProtKB-SubCell"/>
</dbReference>
<dbReference type="Proteomes" id="UP000193010">
    <property type="component" value="Unassembled WGS sequence"/>
</dbReference>
<evidence type="ECO:0000256" key="4">
    <source>
        <dbReference type="ARBA" id="ARBA00022692"/>
    </source>
</evidence>
<feature type="transmembrane region" description="Helical" evidence="7">
    <location>
        <begin position="20"/>
        <end position="44"/>
    </location>
</feature>
<accession>A0A1X1TYJ6</accession>
<evidence type="ECO:0000256" key="6">
    <source>
        <dbReference type="ARBA" id="ARBA00023136"/>
    </source>
</evidence>
<evidence type="ECO:0000256" key="3">
    <source>
        <dbReference type="ARBA" id="ARBA00022475"/>
    </source>
</evidence>
<dbReference type="RefSeq" id="WP_085224743.1">
    <property type="nucleotide sequence ID" value="NZ_AP022576.1"/>
</dbReference>
<evidence type="ECO:0000256" key="7">
    <source>
        <dbReference type="SAM" id="Phobius"/>
    </source>
</evidence>
<feature type="transmembrane region" description="Helical" evidence="7">
    <location>
        <begin position="65"/>
        <end position="85"/>
    </location>
</feature>
<comment type="subcellular location">
    <subcellularLocation>
        <location evidence="1">Cell membrane</location>
        <topology evidence="1">Multi-pass membrane protein</topology>
    </subcellularLocation>
</comment>
<keyword evidence="9" id="KW-1185">Reference proteome</keyword>
<keyword evidence="4 7" id="KW-0812">Transmembrane</keyword>